<evidence type="ECO:0000256" key="1">
    <source>
        <dbReference type="SAM" id="MobiDB-lite"/>
    </source>
</evidence>
<feature type="region of interest" description="Disordered" evidence="1">
    <location>
        <begin position="32"/>
        <end position="67"/>
    </location>
</feature>
<reference evidence="5" key="1">
    <citation type="journal article" date="2014" name="Proc. Natl. Acad. Sci. U.S.A.">
        <title>Extensive sampling of basidiomycete genomes demonstrates inadequacy of the white-rot/brown-rot paradigm for wood decay fungi.</title>
        <authorList>
            <person name="Riley R."/>
            <person name="Salamov A.A."/>
            <person name="Brown D.W."/>
            <person name="Nagy L.G."/>
            <person name="Floudas D."/>
            <person name="Held B.W."/>
            <person name="Levasseur A."/>
            <person name="Lombard V."/>
            <person name="Morin E."/>
            <person name="Otillar R."/>
            <person name="Lindquist E.A."/>
            <person name="Sun H."/>
            <person name="LaButti K.M."/>
            <person name="Schmutz J."/>
            <person name="Jabbour D."/>
            <person name="Luo H."/>
            <person name="Baker S.E."/>
            <person name="Pisabarro A.G."/>
            <person name="Walton J.D."/>
            <person name="Blanchette R.A."/>
            <person name="Henrissat B."/>
            <person name="Martin F."/>
            <person name="Cullen D."/>
            <person name="Hibbett D.S."/>
            <person name="Grigoriev I.V."/>
        </authorList>
    </citation>
    <scope>NUCLEOTIDE SEQUENCE [LARGE SCALE GENOMIC DNA]</scope>
    <source>
        <strain evidence="5">MUCL 33604</strain>
    </source>
</reference>
<feature type="chain" id="PRO_5001642988" evidence="3">
    <location>
        <begin position="25"/>
        <end position="212"/>
    </location>
</feature>
<evidence type="ECO:0000313" key="4">
    <source>
        <dbReference type="EMBL" id="KDQ50620.1"/>
    </source>
</evidence>
<sequence>MLVRSLDMIRLILALFFQIGSSIATPATSDVLAPSATSSVPSTTGVTPSPSSTPSSSSSGSDPSQRNHDTAALAAAIVVSLFVLSVLTFSFSIPAIRRRRRAGLGRWQSMCVCCYGVDMEARGEEMKPPFVPRYFSGTEPNYPPPYSSPSSIHEEGETGFVTRRNEDEGEGLPSFGEAVGSPIPPLLSSRDYGRGVEMPETGSSVPPGLEHD</sequence>
<evidence type="ECO:0000313" key="5">
    <source>
        <dbReference type="Proteomes" id="UP000027265"/>
    </source>
</evidence>
<name>A0A067P9W8_9AGAM</name>
<keyword evidence="3" id="KW-0732">Signal</keyword>
<gene>
    <name evidence="4" type="ORF">JAAARDRAFT_581186</name>
</gene>
<accession>A0A067P9W8</accession>
<feature type="transmembrane region" description="Helical" evidence="2">
    <location>
        <begin position="71"/>
        <end position="96"/>
    </location>
</feature>
<dbReference type="EMBL" id="KL197758">
    <property type="protein sequence ID" value="KDQ50620.1"/>
    <property type="molecule type" value="Genomic_DNA"/>
</dbReference>
<dbReference type="Proteomes" id="UP000027265">
    <property type="component" value="Unassembled WGS sequence"/>
</dbReference>
<evidence type="ECO:0000256" key="3">
    <source>
        <dbReference type="SAM" id="SignalP"/>
    </source>
</evidence>
<feature type="signal peptide" evidence="3">
    <location>
        <begin position="1"/>
        <end position="24"/>
    </location>
</feature>
<keyword evidence="2" id="KW-0472">Membrane</keyword>
<feature type="region of interest" description="Disordered" evidence="1">
    <location>
        <begin position="145"/>
        <end position="212"/>
    </location>
</feature>
<feature type="compositionally biased region" description="Low complexity" evidence="1">
    <location>
        <begin position="33"/>
        <end position="61"/>
    </location>
</feature>
<proteinExistence type="predicted"/>
<keyword evidence="2" id="KW-1133">Transmembrane helix</keyword>
<keyword evidence="5" id="KW-1185">Reference proteome</keyword>
<evidence type="ECO:0000256" key="2">
    <source>
        <dbReference type="SAM" id="Phobius"/>
    </source>
</evidence>
<protein>
    <submittedName>
        <fullName evidence="4">Uncharacterized protein</fullName>
    </submittedName>
</protein>
<dbReference type="InParanoid" id="A0A067P9W8"/>
<dbReference type="HOGENOM" id="CLU_1299894_0_0_1"/>
<dbReference type="AlphaFoldDB" id="A0A067P9W8"/>
<organism evidence="4 5">
    <name type="scientific">Jaapia argillacea MUCL 33604</name>
    <dbReference type="NCBI Taxonomy" id="933084"/>
    <lineage>
        <taxon>Eukaryota</taxon>
        <taxon>Fungi</taxon>
        <taxon>Dikarya</taxon>
        <taxon>Basidiomycota</taxon>
        <taxon>Agaricomycotina</taxon>
        <taxon>Agaricomycetes</taxon>
        <taxon>Agaricomycetidae</taxon>
        <taxon>Jaapiales</taxon>
        <taxon>Jaapiaceae</taxon>
        <taxon>Jaapia</taxon>
    </lineage>
</organism>
<keyword evidence="2" id="KW-0812">Transmembrane</keyword>